<evidence type="ECO:0000313" key="1">
    <source>
        <dbReference type="EMBL" id="PHI32513.1"/>
    </source>
</evidence>
<proteinExistence type="predicted"/>
<dbReference type="Proteomes" id="UP000224974">
    <property type="component" value="Unassembled WGS sequence"/>
</dbReference>
<comment type="caution">
    <text evidence="1">The sequence shown here is derived from an EMBL/GenBank/DDBJ whole genome shotgun (WGS) entry which is preliminary data.</text>
</comment>
<gene>
    <name evidence="1" type="ORF">CRN84_25975</name>
</gene>
<reference evidence="2" key="1">
    <citation type="submission" date="2017-09" db="EMBL/GenBank/DDBJ databases">
        <title>FDA dAtabase for Regulatory Grade micrObial Sequences (FDA-ARGOS): Supporting development and validation of Infectious Disease Dx tests.</title>
        <authorList>
            <person name="Minogue T."/>
            <person name="Wolcott M."/>
            <person name="Wasieloski L."/>
            <person name="Aguilar W."/>
            <person name="Moore D."/>
            <person name="Tallon L."/>
            <person name="Sadzewicz L."/>
            <person name="Ott S."/>
            <person name="Zhao X."/>
            <person name="Nagaraj S."/>
            <person name="Vavikolanu K."/>
            <person name="Aluvathingal J."/>
            <person name="Nadendla S."/>
            <person name="Sichtig H."/>
        </authorList>
    </citation>
    <scope>NUCLEOTIDE SEQUENCE [LARGE SCALE GENOMIC DNA]</scope>
    <source>
        <strain evidence="2">FDAARGOS_387</strain>
    </source>
</reference>
<dbReference type="AlphaFoldDB" id="A0A2C6DUX5"/>
<evidence type="ECO:0000313" key="2">
    <source>
        <dbReference type="Proteomes" id="UP000224974"/>
    </source>
</evidence>
<dbReference type="Pfam" id="PF08974">
    <property type="entry name" value="DUF1877"/>
    <property type="match status" value="1"/>
</dbReference>
<dbReference type="InterPro" id="IPR015068">
    <property type="entry name" value="DUF1877"/>
</dbReference>
<dbReference type="SUPFAM" id="SSF111069">
    <property type="entry name" value="Hypothetical protein yfbM"/>
    <property type="match status" value="1"/>
</dbReference>
<name>A0A2C6DUX5_9GAMM</name>
<dbReference type="Gene3D" id="3.40.1760.10">
    <property type="entry name" value="YfbM-like super family"/>
    <property type="match status" value="1"/>
</dbReference>
<dbReference type="EMBL" id="PDDX01000001">
    <property type="protein sequence ID" value="PHI32513.1"/>
    <property type="molecule type" value="Genomic_DNA"/>
</dbReference>
<dbReference type="OrthoDB" id="5354816at2"/>
<protein>
    <submittedName>
        <fullName evidence="1">DUF1877 domain-containing protein</fullName>
    </submittedName>
</protein>
<dbReference type="STRING" id="1111728.GCA_000427805_04849"/>
<keyword evidence="2" id="KW-1185">Reference proteome</keyword>
<sequence>MGMHACYMAIEEQQLNSLIDLEGQALVDALEELQEKNNTLDIGKMWDGLHFVLTGISASTPLEENPLSDAIVGIHVMDEDNFIAAIGNNELDEIISALKAVKVEKLREAFDPARLTQAEIYPDIWRPQDKESLFIELEQALQQLISFYKNTLDGDRHIVVSIY</sequence>
<dbReference type="InterPro" id="IPR035944">
    <property type="entry name" value="YfbM-like_sf"/>
</dbReference>
<dbReference type="RefSeq" id="WP_029096969.1">
    <property type="nucleotide sequence ID" value="NZ_PDDX01000001.1"/>
</dbReference>
<organism evidence="1 2">
    <name type="scientific">Budvicia aquatica</name>
    <dbReference type="NCBI Taxonomy" id="82979"/>
    <lineage>
        <taxon>Bacteria</taxon>
        <taxon>Pseudomonadati</taxon>
        <taxon>Pseudomonadota</taxon>
        <taxon>Gammaproteobacteria</taxon>
        <taxon>Enterobacterales</taxon>
        <taxon>Budviciaceae</taxon>
        <taxon>Budvicia</taxon>
    </lineage>
</organism>
<accession>A0A2C6DUX5</accession>